<evidence type="ECO:0000313" key="3">
    <source>
        <dbReference type="Proteomes" id="UP000724874"/>
    </source>
</evidence>
<feature type="transmembrane region" description="Helical" evidence="1">
    <location>
        <begin position="84"/>
        <end position="104"/>
    </location>
</feature>
<accession>A0A9P5NQ49</accession>
<keyword evidence="1" id="KW-0472">Membrane</keyword>
<dbReference type="AlphaFoldDB" id="A0A9P5NQ49"/>
<dbReference type="Proteomes" id="UP000724874">
    <property type="component" value="Unassembled WGS sequence"/>
</dbReference>
<evidence type="ECO:0000313" key="2">
    <source>
        <dbReference type="EMBL" id="KAF8902734.1"/>
    </source>
</evidence>
<keyword evidence="1" id="KW-1133">Transmembrane helix</keyword>
<evidence type="ECO:0000256" key="1">
    <source>
        <dbReference type="SAM" id="Phobius"/>
    </source>
</evidence>
<feature type="transmembrane region" description="Helical" evidence="1">
    <location>
        <begin position="193"/>
        <end position="212"/>
    </location>
</feature>
<feature type="transmembrane region" description="Helical" evidence="1">
    <location>
        <begin position="47"/>
        <end position="64"/>
    </location>
</feature>
<gene>
    <name evidence="2" type="ORF">CPB84DRAFT_1846104</name>
</gene>
<keyword evidence="1" id="KW-0812">Transmembrane</keyword>
<dbReference type="OrthoDB" id="2796825at2759"/>
<sequence>MSDLSFELSIYVGNMIFAVLFGIQVYMCFHASYLMSRGPPSERRKNNFYIAYSVIMLILTAISLRMNGQLMWTNHRDYPGGSLAYYFATSSVWFEVFAAAAVILQNYMNDALMDSIGSKGDSTDSDGWARTVISVLYCLGRQFICYCFAILDVPWFDCNFAVPRISLTTGLNLVVASLEAELLSSPGNTEATLVESALPMSVFGIVLAVFFGKSLAADIACSDVWAGLVAIAPQLIILRVAMGRAWMRNPASHFVTSHSIAFGGDSAKAILEEGAIRDTLPQEITQLPTPSLGEDRCMTSPRLLALPPPISATTVIIPPQTASSVLNSVPG</sequence>
<name>A0A9P5NQ49_GYMJU</name>
<reference evidence="2" key="1">
    <citation type="submission" date="2020-11" db="EMBL/GenBank/DDBJ databases">
        <authorList>
            <consortium name="DOE Joint Genome Institute"/>
            <person name="Ahrendt S."/>
            <person name="Riley R."/>
            <person name="Andreopoulos W."/>
            <person name="LaButti K."/>
            <person name="Pangilinan J."/>
            <person name="Ruiz-duenas F.J."/>
            <person name="Barrasa J.M."/>
            <person name="Sanchez-Garcia M."/>
            <person name="Camarero S."/>
            <person name="Miyauchi S."/>
            <person name="Serrano A."/>
            <person name="Linde D."/>
            <person name="Babiker R."/>
            <person name="Drula E."/>
            <person name="Ayuso-Fernandez I."/>
            <person name="Pacheco R."/>
            <person name="Padilla G."/>
            <person name="Ferreira P."/>
            <person name="Barriuso J."/>
            <person name="Kellner H."/>
            <person name="Castanera R."/>
            <person name="Alfaro M."/>
            <person name="Ramirez L."/>
            <person name="Pisabarro A.G."/>
            <person name="Kuo A."/>
            <person name="Tritt A."/>
            <person name="Lipzen A."/>
            <person name="He G."/>
            <person name="Yan M."/>
            <person name="Ng V."/>
            <person name="Cullen D."/>
            <person name="Martin F."/>
            <person name="Rosso M.-N."/>
            <person name="Henrissat B."/>
            <person name="Hibbett D."/>
            <person name="Martinez A.T."/>
            <person name="Grigoriev I.V."/>
        </authorList>
    </citation>
    <scope>NUCLEOTIDE SEQUENCE</scope>
    <source>
        <strain evidence="2">AH 44721</strain>
    </source>
</reference>
<protein>
    <submittedName>
        <fullName evidence="2">Uncharacterized protein</fullName>
    </submittedName>
</protein>
<feature type="transmembrane region" description="Helical" evidence="1">
    <location>
        <begin position="224"/>
        <end position="242"/>
    </location>
</feature>
<keyword evidence="3" id="KW-1185">Reference proteome</keyword>
<proteinExistence type="predicted"/>
<organism evidence="2 3">
    <name type="scientific">Gymnopilus junonius</name>
    <name type="common">Spectacular rustgill mushroom</name>
    <name type="synonym">Gymnopilus spectabilis subsp. junonius</name>
    <dbReference type="NCBI Taxonomy" id="109634"/>
    <lineage>
        <taxon>Eukaryota</taxon>
        <taxon>Fungi</taxon>
        <taxon>Dikarya</taxon>
        <taxon>Basidiomycota</taxon>
        <taxon>Agaricomycotina</taxon>
        <taxon>Agaricomycetes</taxon>
        <taxon>Agaricomycetidae</taxon>
        <taxon>Agaricales</taxon>
        <taxon>Agaricineae</taxon>
        <taxon>Hymenogastraceae</taxon>
        <taxon>Gymnopilus</taxon>
    </lineage>
</organism>
<feature type="transmembrane region" description="Helical" evidence="1">
    <location>
        <begin position="12"/>
        <end position="35"/>
    </location>
</feature>
<comment type="caution">
    <text evidence="2">The sequence shown here is derived from an EMBL/GenBank/DDBJ whole genome shotgun (WGS) entry which is preliminary data.</text>
</comment>
<dbReference type="EMBL" id="JADNYJ010000034">
    <property type="protein sequence ID" value="KAF8902734.1"/>
    <property type="molecule type" value="Genomic_DNA"/>
</dbReference>